<dbReference type="GeneID" id="19207963"/>
<protein>
    <submittedName>
        <fullName evidence="2">Uncharacterized protein</fullName>
    </submittedName>
</protein>
<gene>
    <name evidence="2" type="ORF">CONPUDRAFT_58596</name>
</gene>
<accession>A0A5M3MK52</accession>
<reference evidence="3" key="1">
    <citation type="journal article" date="2012" name="Science">
        <title>The Paleozoic origin of enzymatic lignin decomposition reconstructed from 31 fungal genomes.</title>
        <authorList>
            <person name="Floudas D."/>
            <person name="Binder M."/>
            <person name="Riley R."/>
            <person name="Barry K."/>
            <person name="Blanchette R.A."/>
            <person name="Henrissat B."/>
            <person name="Martinez A.T."/>
            <person name="Otillar R."/>
            <person name="Spatafora J.W."/>
            <person name="Yadav J.S."/>
            <person name="Aerts A."/>
            <person name="Benoit I."/>
            <person name="Boyd A."/>
            <person name="Carlson A."/>
            <person name="Copeland A."/>
            <person name="Coutinho P.M."/>
            <person name="de Vries R.P."/>
            <person name="Ferreira P."/>
            <person name="Findley K."/>
            <person name="Foster B."/>
            <person name="Gaskell J."/>
            <person name="Glotzer D."/>
            <person name="Gorecki P."/>
            <person name="Heitman J."/>
            <person name="Hesse C."/>
            <person name="Hori C."/>
            <person name="Igarashi K."/>
            <person name="Jurgens J.A."/>
            <person name="Kallen N."/>
            <person name="Kersten P."/>
            <person name="Kohler A."/>
            <person name="Kuees U."/>
            <person name="Kumar T.K.A."/>
            <person name="Kuo A."/>
            <person name="LaButti K."/>
            <person name="Larrondo L.F."/>
            <person name="Lindquist E."/>
            <person name="Ling A."/>
            <person name="Lombard V."/>
            <person name="Lucas S."/>
            <person name="Lundell T."/>
            <person name="Martin R."/>
            <person name="McLaughlin D.J."/>
            <person name="Morgenstern I."/>
            <person name="Morin E."/>
            <person name="Murat C."/>
            <person name="Nagy L.G."/>
            <person name="Nolan M."/>
            <person name="Ohm R.A."/>
            <person name="Patyshakuliyeva A."/>
            <person name="Rokas A."/>
            <person name="Ruiz-Duenas F.J."/>
            <person name="Sabat G."/>
            <person name="Salamov A."/>
            <person name="Samejima M."/>
            <person name="Schmutz J."/>
            <person name="Slot J.C."/>
            <person name="St John F."/>
            <person name="Stenlid J."/>
            <person name="Sun H."/>
            <person name="Sun S."/>
            <person name="Syed K."/>
            <person name="Tsang A."/>
            <person name="Wiebenga A."/>
            <person name="Young D."/>
            <person name="Pisabarro A."/>
            <person name="Eastwood D.C."/>
            <person name="Martin F."/>
            <person name="Cullen D."/>
            <person name="Grigoriev I.V."/>
            <person name="Hibbett D.S."/>
        </authorList>
    </citation>
    <scope>NUCLEOTIDE SEQUENCE [LARGE SCALE GENOMIC DNA]</scope>
    <source>
        <strain evidence="3">RWD-64-598 SS2</strain>
    </source>
</reference>
<dbReference type="AlphaFoldDB" id="A0A5M3MK52"/>
<evidence type="ECO:0000313" key="3">
    <source>
        <dbReference type="Proteomes" id="UP000053558"/>
    </source>
</evidence>
<evidence type="ECO:0000313" key="2">
    <source>
        <dbReference type="EMBL" id="EIW79608.1"/>
    </source>
</evidence>
<dbReference type="EMBL" id="JH711580">
    <property type="protein sequence ID" value="EIW79608.1"/>
    <property type="molecule type" value="Genomic_DNA"/>
</dbReference>
<feature type="non-terminal residue" evidence="2">
    <location>
        <position position="1"/>
    </location>
</feature>
<dbReference type="RefSeq" id="XP_007769770.1">
    <property type="nucleotide sequence ID" value="XM_007771580.1"/>
</dbReference>
<dbReference type="OrthoDB" id="10622438at2759"/>
<proteinExistence type="predicted"/>
<dbReference type="Proteomes" id="UP000053558">
    <property type="component" value="Unassembled WGS sequence"/>
</dbReference>
<feature type="region of interest" description="Disordered" evidence="1">
    <location>
        <begin position="90"/>
        <end position="116"/>
    </location>
</feature>
<name>A0A5M3MK52_CONPW</name>
<keyword evidence="3" id="KW-1185">Reference proteome</keyword>
<comment type="caution">
    <text evidence="2">The sequence shown here is derived from an EMBL/GenBank/DDBJ whole genome shotgun (WGS) entry which is preliminary data.</text>
</comment>
<feature type="compositionally biased region" description="Acidic residues" evidence="1">
    <location>
        <begin position="107"/>
        <end position="116"/>
    </location>
</feature>
<sequence length="116" mass="13061">EGWARKRLREDVRNIVGQRNIEESNRVVFDAFADEMIANVDMLRGGEHGRIHGRMGSTANLGDDVRFHRGVDRVRIRHVELGEHFIDEGGLRERDSPTSAVALDPNTDAELDGSEL</sequence>
<evidence type="ECO:0000256" key="1">
    <source>
        <dbReference type="SAM" id="MobiDB-lite"/>
    </source>
</evidence>
<dbReference type="KEGG" id="cput:CONPUDRAFT_58596"/>
<organism evidence="2 3">
    <name type="scientific">Coniophora puteana (strain RWD-64-598)</name>
    <name type="common">Brown rot fungus</name>
    <dbReference type="NCBI Taxonomy" id="741705"/>
    <lineage>
        <taxon>Eukaryota</taxon>
        <taxon>Fungi</taxon>
        <taxon>Dikarya</taxon>
        <taxon>Basidiomycota</taxon>
        <taxon>Agaricomycotina</taxon>
        <taxon>Agaricomycetes</taxon>
        <taxon>Agaricomycetidae</taxon>
        <taxon>Boletales</taxon>
        <taxon>Coniophorineae</taxon>
        <taxon>Coniophoraceae</taxon>
        <taxon>Coniophora</taxon>
    </lineage>
</organism>